<evidence type="ECO:0000256" key="1">
    <source>
        <dbReference type="ARBA" id="ARBA00004123"/>
    </source>
</evidence>
<keyword evidence="2" id="KW-0805">Transcription regulation</keyword>
<dbReference type="AlphaFoldDB" id="A0A9W9DJP2"/>
<evidence type="ECO:0000313" key="7">
    <source>
        <dbReference type="Proteomes" id="UP001150266"/>
    </source>
</evidence>
<keyword evidence="4" id="KW-0539">Nucleus</keyword>
<dbReference type="PANTHER" id="PTHR21277:SF5">
    <property type="entry name" value="TRANSCRIPTIONAL ADAPTER 1"/>
    <property type="match status" value="1"/>
</dbReference>
<accession>A0A9W9DJP2</accession>
<dbReference type="EMBL" id="JAOTPV010000017">
    <property type="protein sequence ID" value="KAJ4473760.1"/>
    <property type="molecule type" value="Genomic_DNA"/>
</dbReference>
<comment type="caution">
    <text evidence="6">The sequence shown here is derived from an EMBL/GenBank/DDBJ whole genome shotgun (WGS) entry which is preliminary data.</text>
</comment>
<comment type="subcellular location">
    <subcellularLocation>
        <location evidence="1">Nucleus</location>
    </subcellularLocation>
</comment>
<dbReference type="GO" id="GO:0000124">
    <property type="term" value="C:SAGA complex"/>
    <property type="evidence" value="ECO:0007669"/>
    <property type="project" value="TreeGrafter"/>
</dbReference>
<dbReference type="GO" id="GO:0003713">
    <property type="term" value="F:transcription coactivator activity"/>
    <property type="evidence" value="ECO:0007669"/>
    <property type="project" value="TreeGrafter"/>
</dbReference>
<sequence length="324" mass="36081">MSLSTTSHIKSQLTSNLGATAPTYFSCLQKFVTGRIARTEFDDTLKPILDAPYLIQLHNALIISLFDARSHKRPITPPPDHPKLPPRKRRRTLPYQGPDTADDELGSRSSRLKRWAISLGKIERERIQALPSVPPLNEPRKEVTEEIQRERPLYLPKERDEPPGSRPSISLATISRAPTIQHITERINLVCAQHNLHAPQRNVGTLMHLACEVKLKQLITHALTLTTQSLAISSVSTANSSQSSPHQQKILSTAALEALFTMSPADLPNNSAAAMRSALGDRDEEDEDDGIPILKNREVNNPKWQITALLAQRSTVRETLLGLR</sequence>
<feature type="region of interest" description="Disordered" evidence="5">
    <location>
        <begin position="71"/>
        <end position="107"/>
    </location>
</feature>
<keyword evidence="3" id="KW-0804">Transcription</keyword>
<name>A0A9W9DJP2_9AGAR</name>
<evidence type="ECO:0000313" key="6">
    <source>
        <dbReference type="EMBL" id="KAJ4473760.1"/>
    </source>
</evidence>
<dbReference type="Pfam" id="PF12767">
    <property type="entry name" value="SAGA-Tad1"/>
    <property type="match status" value="1"/>
</dbReference>
<dbReference type="GO" id="GO:0006357">
    <property type="term" value="P:regulation of transcription by RNA polymerase II"/>
    <property type="evidence" value="ECO:0007669"/>
    <property type="project" value="TreeGrafter"/>
</dbReference>
<evidence type="ECO:0000256" key="3">
    <source>
        <dbReference type="ARBA" id="ARBA00023163"/>
    </source>
</evidence>
<dbReference type="GO" id="GO:0005634">
    <property type="term" value="C:nucleus"/>
    <property type="evidence" value="ECO:0007669"/>
    <property type="project" value="UniProtKB-SubCell"/>
</dbReference>
<dbReference type="OrthoDB" id="10264870at2759"/>
<dbReference type="Proteomes" id="UP001150266">
    <property type="component" value="Unassembled WGS sequence"/>
</dbReference>
<gene>
    <name evidence="6" type="ORF">J3R30DRAFT_3659248</name>
</gene>
<dbReference type="InterPro" id="IPR024738">
    <property type="entry name" value="Hfi1/Tada1"/>
</dbReference>
<evidence type="ECO:0000256" key="5">
    <source>
        <dbReference type="SAM" id="MobiDB-lite"/>
    </source>
</evidence>
<keyword evidence="7" id="KW-1185">Reference proteome</keyword>
<protein>
    <submittedName>
        <fullName evidence="6">Transcriptional regulator of RNA polII, SAGA, subunit-domain-containing protein</fullName>
    </submittedName>
</protein>
<reference evidence="6" key="1">
    <citation type="submission" date="2022-08" db="EMBL/GenBank/DDBJ databases">
        <title>A Global Phylogenomic Analysis of the Shiitake Genus Lentinula.</title>
        <authorList>
            <consortium name="DOE Joint Genome Institute"/>
            <person name="Sierra-Patev S."/>
            <person name="Min B."/>
            <person name="Naranjo-Ortiz M."/>
            <person name="Looney B."/>
            <person name="Konkel Z."/>
            <person name="Slot J.C."/>
            <person name="Sakamoto Y."/>
            <person name="Steenwyk J.L."/>
            <person name="Rokas A."/>
            <person name="Carro J."/>
            <person name="Camarero S."/>
            <person name="Ferreira P."/>
            <person name="Molpeceres G."/>
            <person name="Ruiz-Duenas F.J."/>
            <person name="Serrano A."/>
            <person name="Henrissat B."/>
            <person name="Drula E."/>
            <person name="Hughes K.W."/>
            <person name="Mata J.L."/>
            <person name="Ishikawa N.K."/>
            <person name="Vargas-Isla R."/>
            <person name="Ushijima S."/>
            <person name="Smith C.A."/>
            <person name="Ahrendt S."/>
            <person name="Andreopoulos W."/>
            <person name="He G."/>
            <person name="Labutti K."/>
            <person name="Lipzen A."/>
            <person name="Ng V."/>
            <person name="Riley R."/>
            <person name="Sandor L."/>
            <person name="Barry K."/>
            <person name="Martinez A.T."/>
            <person name="Xiao Y."/>
            <person name="Gibbons J.G."/>
            <person name="Terashima K."/>
            <person name="Grigoriev I.V."/>
            <person name="Hibbett D.S."/>
        </authorList>
    </citation>
    <scope>NUCLEOTIDE SEQUENCE</scope>
    <source>
        <strain evidence="6">JLM2183</strain>
    </source>
</reference>
<evidence type="ECO:0000256" key="2">
    <source>
        <dbReference type="ARBA" id="ARBA00023015"/>
    </source>
</evidence>
<dbReference type="PANTHER" id="PTHR21277">
    <property type="entry name" value="TRANSCRIPTIONAL ADAPTER 1"/>
    <property type="match status" value="1"/>
</dbReference>
<proteinExistence type="predicted"/>
<evidence type="ECO:0000256" key="4">
    <source>
        <dbReference type="ARBA" id="ARBA00023242"/>
    </source>
</evidence>
<organism evidence="6 7">
    <name type="scientific">Lentinula aciculospora</name>
    <dbReference type="NCBI Taxonomy" id="153920"/>
    <lineage>
        <taxon>Eukaryota</taxon>
        <taxon>Fungi</taxon>
        <taxon>Dikarya</taxon>
        <taxon>Basidiomycota</taxon>
        <taxon>Agaricomycotina</taxon>
        <taxon>Agaricomycetes</taxon>
        <taxon>Agaricomycetidae</taxon>
        <taxon>Agaricales</taxon>
        <taxon>Marasmiineae</taxon>
        <taxon>Omphalotaceae</taxon>
        <taxon>Lentinula</taxon>
    </lineage>
</organism>